<evidence type="ECO:0000256" key="1">
    <source>
        <dbReference type="ARBA" id="ARBA00004236"/>
    </source>
</evidence>
<comment type="subcellular location">
    <subcellularLocation>
        <location evidence="1">Cell membrane</location>
    </subcellularLocation>
</comment>
<comment type="similarity">
    <text evidence="2">Belongs to the UPF0754 family.</text>
</comment>
<organism evidence="7 8">
    <name type="scientific">Rossellomorea vietnamensis</name>
    <dbReference type="NCBI Taxonomy" id="218284"/>
    <lineage>
        <taxon>Bacteria</taxon>
        <taxon>Bacillati</taxon>
        <taxon>Bacillota</taxon>
        <taxon>Bacilli</taxon>
        <taxon>Bacillales</taxon>
        <taxon>Bacillaceae</taxon>
        <taxon>Rossellomorea</taxon>
    </lineage>
</organism>
<sequence length="378" mass="42881">MNIFITFVLMVVIGAAIGGMTNSLAIKMLFRPYKPVYIGKWKVPFTPGLIPKRRSEMAAQLGDMVVHHLITPESIQKKLNNSQFKSDAVAWIGESVEPLVDSNESIEAWLAKLQIPMNTETIENGIEKWIDEKYYGFKEKYRSQTIESTLPLHWQEKIDAYIPVAADFIAAKGEAYFSSPEGKRKVKIMIDDFLEGRGMLGNMLGMFLGNSSVSEKIQPEIIKFIKHDGTKEILRNLLRTEWEKLRESQWEDVLKNVSDEDVLPSLKKSILEAVSVDKMMTTSLKDVLSPFKKRITQVIVPHVFEMSVMAVSEKIEMIMEKLHLQEVVREQVETFSVQRLEEMVLGITSKELKMITYLGALLGGIIGLIQGVIVIFLA</sequence>
<keyword evidence="4 6" id="KW-1133">Transmembrane helix</keyword>
<dbReference type="EMBL" id="VTEH01000009">
    <property type="protein sequence ID" value="TYR74926.1"/>
    <property type="molecule type" value="Genomic_DNA"/>
</dbReference>
<evidence type="ECO:0000313" key="7">
    <source>
        <dbReference type="EMBL" id="TYR74926.1"/>
    </source>
</evidence>
<evidence type="ECO:0000313" key="8">
    <source>
        <dbReference type="Proteomes" id="UP000323317"/>
    </source>
</evidence>
<proteinExistence type="inferred from homology"/>
<dbReference type="RefSeq" id="WP_148947142.1">
    <property type="nucleotide sequence ID" value="NZ_JBNILU010000005.1"/>
</dbReference>
<dbReference type="InterPro" id="IPR016991">
    <property type="entry name" value="UCP032178"/>
</dbReference>
<evidence type="ECO:0000256" key="6">
    <source>
        <dbReference type="SAM" id="Phobius"/>
    </source>
</evidence>
<dbReference type="AlphaFoldDB" id="A0A5D4KDF5"/>
<dbReference type="Pfam" id="PF04286">
    <property type="entry name" value="DUF445"/>
    <property type="match status" value="1"/>
</dbReference>
<evidence type="ECO:0000256" key="5">
    <source>
        <dbReference type="ARBA" id="ARBA00023136"/>
    </source>
</evidence>
<accession>A0A5D4KDF5</accession>
<dbReference type="InterPro" id="IPR007383">
    <property type="entry name" value="DUF445"/>
</dbReference>
<reference evidence="7 8" key="1">
    <citation type="submission" date="2019-08" db="EMBL/GenBank/DDBJ databases">
        <title>Bacillus genomes from the desert of Cuatro Cienegas, Coahuila.</title>
        <authorList>
            <person name="Olmedo-Alvarez G."/>
        </authorList>
    </citation>
    <scope>NUCLEOTIDE SEQUENCE [LARGE SCALE GENOMIC DNA]</scope>
    <source>
        <strain evidence="7 8">CH40_1T</strain>
    </source>
</reference>
<evidence type="ECO:0000256" key="3">
    <source>
        <dbReference type="ARBA" id="ARBA00022692"/>
    </source>
</evidence>
<name>A0A5D4KDF5_9BACI</name>
<dbReference type="PANTHER" id="PTHR35791:SF1">
    <property type="entry name" value="UPF0754 MEMBRANE PROTEIN YHEB"/>
    <property type="match status" value="1"/>
</dbReference>
<dbReference type="PIRSF" id="PIRSF032178">
    <property type="entry name" value="UCP032178"/>
    <property type="match status" value="1"/>
</dbReference>
<evidence type="ECO:0000256" key="4">
    <source>
        <dbReference type="ARBA" id="ARBA00022989"/>
    </source>
</evidence>
<comment type="caution">
    <text evidence="7">The sequence shown here is derived from an EMBL/GenBank/DDBJ whole genome shotgun (WGS) entry which is preliminary data.</text>
</comment>
<dbReference type="GO" id="GO:0005886">
    <property type="term" value="C:plasma membrane"/>
    <property type="evidence" value="ECO:0007669"/>
    <property type="project" value="UniProtKB-SubCell"/>
</dbReference>
<dbReference type="PANTHER" id="PTHR35791">
    <property type="entry name" value="UPF0754 MEMBRANE PROTEIN YHEB"/>
    <property type="match status" value="1"/>
</dbReference>
<evidence type="ECO:0000256" key="2">
    <source>
        <dbReference type="ARBA" id="ARBA00008053"/>
    </source>
</evidence>
<protein>
    <submittedName>
        <fullName evidence="7">DUF445 family protein</fullName>
    </submittedName>
</protein>
<dbReference type="Proteomes" id="UP000323317">
    <property type="component" value="Unassembled WGS sequence"/>
</dbReference>
<gene>
    <name evidence="7" type="ORF">FZC79_12520</name>
</gene>
<keyword evidence="3 6" id="KW-0812">Transmembrane</keyword>
<keyword evidence="5 6" id="KW-0472">Membrane</keyword>
<feature type="transmembrane region" description="Helical" evidence="6">
    <location>
        <begin position="354"/>
        <end position="377"/>
    </location>
</feature>